<dbReference type="Proteomes" id="UP001519325">
    <property type="component" value="Unassembled WGS sequence"/>
</dbReference>
<protein>
    <submittedName>
        <fullName evidence="1">Uncharacterized protein</fullName>
    </submittedName>
</protein>
<accession>A0ABS4QQ34</accession>
<sequence>MITLILTLVILAVLVAIAVRGRGLAGSSDVEDRDAQRLRCELNAMFGRAADHH</sequence>
<dbReference type="EMBL" id="JAGGMR010000001">
    <property type="protein sequence ID" value="MBP2193818.1"/>
    <property type="molecule type" value="Genomic_DNA"/>
</dbReference>
<evidence type="ECO:0000313" key="2">
    <source>
        <dbReference type="Proteomes" id="UP001519325"/>
    </source>
</evidence>
<name>A0ABS4QQ34_9NOCA</name>
<comment type="caution">
    <text evidence="1">The sequence shown here is derived from an EMBL/GenBank/DDBJ whole genome shotgun (WGS) entry which is preliminary data.</text>
</comment>
<keyword evidence="2" id="KW-1185">Reference proteome</keyword>
<reference evidence="1 2" key="1">
    <citation type="submission" date="2021-03" db="EMBL/GenBank/DDBJ databases">
        <title>Sequencing the genomes of 1000 actinobacteria strains.</title>
        <authorList>
            <person name="Klenk H.-P."/>
        </authorList>
    </citation>
    <scope>NUCLEOTIDE SEQUENCE [LARGE SCALE GENOMIC DNA]</scope>
    <source>
        <strain evidence="1 2">DSM 45516</strain>
    </source>
</reference>
<gene>
    <name evidence="1" type="ORF">BJ987_006719</name>
</gene>
<evidence type="ECO:0000313" key="1">
    <source>
        <dbReference type="EMBL" id="MBP2193818.1"/>
    </source>
</evidence>
<organism evidence="1 2">
    <name type="scientific">Nocardia goodfellowii</name>
    <dbReference type="NCBI Taxonomy" id="882446"/>
    <lineage>
        <taxon>Bacteria</taxon>
        <taxon>Bacillati</taxon>
        <taxon>Actinomycetota</taxon>
        <taxon>Actinomycetes</taxon>
        <taxon>Mycobacteriales</taxon>
        <taxon>Nocardiaceae</taxon>
        <taxon>Nocardia</taxon>
    </lineage>
</organism>
<proteinExistence type="predicted"/>
<dbReference type="RefSeq" id="WP_209897020.1">
    <property type="nucleotide sequence ID" value="NZ_JAGGMR010000001.1"/>
</dbReference>